<evidence type="ECO:0000313" key="1">
    <source>
        <dbReference type="EMBL" id="KAB0665381.1"/>
    </source>
</evidence>
<organism evidence="1 2">
    <name type="scientific">Oryzomonas japonica</name>
    <dbReference type="NCBI Taxonomy" id="2603858"/>
    <lineage>
        <taxon>Bacteria</taxon>
        <taxon>Pseudomonadati</taxon>
        <taxon>Thermodesulfobacteriota</taxon>
        <taxon>Desulfuromonadia</taxon>
        <taxon>Geobacterales</taxon>
        <taxon>Geobacteraceae</taxon>
        <taxon>Oryzomonas</taxon>
    </lineage>
</organism>
<name>A0A7J4ZQP2_9BACT</name>
<protein>
    <submittedName>
        <fullName evidence="1">Uncharacterized protein</fullName>
    </submittedName>
</protein>
<dbReference type="RefSeq" id="WP_151128419.1">
    <property type="nucleotide sequence ID" value="NZ_VZQZ01000005.1"/>
</dbReference>
<dbReference type="AlphaFoldDB" id="A0A7J4ZQP2"/>
<gene>
    <name evidence="1" type="ORF">F6V25_09870</name>
</gene>
<dbReference type="Proteomes" id="UP000420562">
    <property type="component" value="Unassembled WGS sequence"/>
</dbReference>
<dbReference type="EMBL" id="VZQZ01000005">
    <property type="protein sequence ID" value="KAB0665381.1"/>
    <property type="molecule type" value="Genomic_DNA"/>
</dbReference>
<proteinExistence type="predicted"/>
<sequence length="59" mass="6842">MKRCTICTKEFDETAERSEYAEAGEWLAGEVWQDAGELCPLCLENRARLVMMYCPEYNS</sequence>
<accession>A0A7J4ZQP2</accession>
<evidence type="ECO:0000313" key="2">
    <source>
        <dbReference type="Proteomes" id="UP000420562"/>
    </source>
</evidence>
<keyword evidence="2" id="KW-1185">Reference proteome</keyword>
<comment type="caution">
    <text evidence="1">The sequence shown here is derived from an EMBL/GenBank/DDBJ whole genome shotgun (WGS) entry which is preliminary data.</text>
</comment>
<reference evidence="1 2" key="1">
    <citation type="submission" date="2019-09" db="EMBL/GenBank/DDBJ databases">
        <title>Geobacter sp. Red96, a novel strain isolated from paddy soil.</title>
        <authorList>
            <person name="Xu Z."/>
            <person name="Masuda Y."/>
            <person name="Itoh H."/>
            <person name="Senoo K."/>
        </authorList>
    </citation>
    <scope>NUCLEOTIDE SEQUENCE [LARGE SCALE GENOMIC DNA]</scope>
    <source>
        <strain evidence="1 2">Red96</strain>
    </source>
</reference>